<protein>
    <submittedName>
        <fullName evidence="9">MFS multidrug resistance transporter</fullName>
    </submittedName>
</protein>
<dbReference type="GO" id="GO:0015203">
    <property type="term" value="F:polyamine transmembrane transporter activity"/>
    <property type="evidence" value="ECO:0007669"/>
    <property type="project" value="TreeGrafter"/>
</dbReference>
<feature type="transmembrane region" description="Helical" evidence="7">
    <location>
        <begin position="472"/>
        <end position="493"/>
    </location>
</feature>
<reference evidence="9" key="1">
    <citation type="journal article" date="2023" name="Mol. Phylogenet. Evol.">
        <title>Genome-scale phylogeny and comparative genomics of the fungal order Sordariales.</title>
        <authorList>
            <person name="Hensen N."/>
            <person name="Bonometti L."/>
            <person name="Westerberg I."/>
            <person name="Brannstrom I.O."/>
            <person name="Guillou S."/>
            <person name="Cros-Aarteil S."/>
            <person name="Calhoun S."/>
            <person name="Haridas S."/>
            <person name="Kuo A."/>
            <person name="Mondo S."/>
            <person name="Pangilinan J."/>
            <person name="Riley R."/>
            <person name="LaButti K."/>
            <person name="Andreopoulos B."/>
            <person name="Lipzen A."/>
            <person name="Chen C."/>
            <person name="Yan M."/>
            <person name="Daum C."/>
            <person name="Ng V."/>
            <person name="Clum A."/>
            <person name="Steindorff A."/>
            <person name="Ohm R.A."/>
            <person name="Martin F."/>
            <person name="Silar P."/>
            <person name="Natvig D.O."/>
            <person name="Lalanne C."/>
            <person name="Gautier V."/>
            <person name="Ament-Velasquez S.L."/>
            <person name="Kruys A."/>
            <person name="Hutchinson M.I."/>
            <person name="Powell A.J."/>
            <person name="Barry K."/>
            <person name="Miller A.N."/>
            <person name="Grigoriev I.V."/>
            <person name="Debuchy R."/>
            <person name="Gladieux P."/>
            <person name="Hiltunen Thoren M."/>
            <person name="Johannesson H."/>
        </authorList>
    </citation>
    <scope>NUCLEOTIDE SEQUENCE</scope>
    <source>
        <strain evidence="9">CBS 141.50</strain>
    </source>
</reference>
<dbReference type="FunFam" id="1.20.1250.20:FF:000172">
    <property type="entry name" value="MFS multidrug resistance transporter"/>
    <property type="match status" value="1"/>
</dbReference>
<dbReference type="InterPro" id="IPR011701">
    <property type="entry name" value="MFS"/>
</dbReference>
<dbReference type="InterPro" id="IPR036259">
    <property type="entry name" value="MFS_trans_sf"/>
</dbReference>
<dbReference type="SUPFAM" id="SSF103473">
    <property type="entry name" value="MFS general substrate transporter"/>
    <property type="match status" value="1"/>
</dbReference>
<dbReference type="PROSITE" id="PS50850">
    <property type="entry name" value="MFS"/>
    <property type="match status" value="1"/>
</dbReference>
<feature type="transmembrane region" description="Helical" evidence="7">
    <location>
        <begin position="428"/>
        <end position="451"/>
    </location>
</feature>
<feature type="transmembrane region" description="Helical" evidence="7">
    <location>
        <begin position="312"/>
        <end position="332"/>
    </location>
</feature>
<feature type="transmembrane region" description="Helical" evidence="7">
    <location>
        <begin position="405"/>
        <end position="422"/>
    </location>
</feature>
<keyword evidence="4 7" id="KW-1133">Transmembrane helix</keyword>
<evidence type="ECO:0000256" key="1">
    <source>
        <dbReference type="ARBA" id="ARBA00004141"/>
    </source>
</evidence>
<sequence>MAADEEKAQSAAEQQQQQQTDFAHDAEKGLTAAADRTATATTDSTLANEAAAAAAAAPADAAPLEPVKQVIPRRERRGLLGQLTLVPELADPKKTGIVTKWLMTVIVATAAGTSSTGTSISYPALNDMAVDLGTTPTVVNLSLAFYLLAMAFTPMWWSFLSETKGRRSVYIISFALFSIFSAASALSVNAAMLIVFRVLSGGASAAVQTVGAGTIADIWEPERRGLAMGVFFLGPLCGPGIAPIIGGALTDNLGWRSTLWFLVIFGGVLLLLIVFCLPETVARKQEQKKVGGFKGVAVGLVKPILALSLLRYPPILIAVYSAAIAFASMYVINISVQADFINPPYNFTTTQVGLLYIAPMIGYAISSLLGGRWIDYIMAREARKANRYDADGKLIFLPEERMKENIWISATLYPGAMIWYGWVVDKGVHWAVSCVANIFFGLGCMLVFGAVNTMLTEFTPKRSSTGVAINNFVRSTLACIGAIVTQPLIGALGTGWTCTMIGLFAWVTGNAAIWALKTWAPEWREEMNRKLNAEEVKEQAANKQEKK</sequence>
<keyword evidence="10" id="KW-1185">Reference proteome</keyword>
<feature type="transmembrane region" description="Helical" evidence="7">
    <location>
        <begin position="258"/>
        <end position="278"/>
    </location>
</feature>
<dbReference type="AlphaFoldDB" id="A0AAN6VAC0"/>
<keyword evidence="3 7" id="KW-0812">Transmembrane</keyword>
<feature type="transmembrane region" description="Helical" evidence="7">
    <location>
        <begin position="352"/>
        <end position="374"/>
    </location>
</feature>
<evidence type="ECO:0000256" key="3">
    <source>
        <dbReference type="ARBA" id="ARBA00022692"/>
    </source>
</evidence>
<evidence type="ECO:0000259" key="8">
    <source>
        <dbReference type="PROSITE" id="PS50850"/>
    </source>
</evidence>
<feature type="transmembrane region" description="Helical" evidence="7">
    <location>
        <begin position="169"/>
        <end position="188"/>
    </location>
</feature>
<name>A0AAN6VAC0_9PEZI</name>
<feature type="transmembrane region" description="Helical" evidence="7">
    <location>
        <begin position="499"/>
        <end position="520"/>
    </location>
</feature>
<evidence type="ECO:0000313" key="10">
    <source>
        <dbReference type="Proteomes" id="UP001302676"/>
    </source>
</evidence>
<feature type="compositionally biased region" description="Low complexity" evidence="6">
    <location>
        <begin position="9"/>
        <end position="21"/>
    </location>
</feature>
<dbReference type="GeneID" id="87819222"/>
<evidence type="ECO:0000256" key="6">
    <source>
        <dbReference type="SAM" id="MobiDB-lite"/>
    </source>
</evidence>
<evidence type="ECO:0000256" key="5">
    <source>
        <dbReference type="ARBA" id="ARBA00023136"/>
    </source>
</evidence>
<dbReference type="EMBL" id="MU853555">
    <property type="protein sequence ID" value="KAK4147655.1"/>
    <property type="molecule type" value="Genomic_DNA"/>
</dbReference>
<evidence type="ECO:0000313" key="9">
    <source>
        <dbReference type="EMBL" id="KAK4147655.1"/>
    </source>
</evidence>
<evidence type="ECO:0000256" key="7">
    <source>
        <dbReference type="SAM" id="Phobius"/>
    </source>
</evidence>
<keyword evidence="5 7" id="KW-0472">Membrane</keyword>
<dbReference type="Gene3D" id="1.20.1250.20">
    <property type="entry name" value="MFS general substrate transporter like domains"/>
    <property type="match status" value="1"/>
</dbReference>
<feature type="transmembrane region" description="Helical" evidence="7">
    <location>
        <begin position="137"/>
        <end position="157"/>
    </location>
</feature>
<evidence type="ECO:0000256" key="4">
    <source>
        <dbReference type="ARBA" id="ARBA00022989"/>
    </source>
</evidence>
<dbReference type="CDD" id="cd17323">
    <property type="entry name" value="MFS_Tpo1_MDR_like"/>
    <property type="match status" value="1"/>
</dbReference>
<feature type="transmembrane region" description="Helical" evidence="7">
    <location>
        <begin position="101"/>
        <end position="125"/>
    </location>
</feature>
<feature type="transmembrane region" description="Helical" evidence="7">
    <location>
        <begin position="194"/>
        <end position="219"/>
    </location>
</feature>
<feature type="region of interest" description="Disordered" evidence="6">
    <location>
        <begin position="1"/>
        <end position="42"/>
    </location>
</feature>
<feature type="transmembrane region" description="Helical" evidence="7">
    <location>
        <begin position="226"/>
        <end position="246"/>
    </location>
</feature>
<feature type="domain" description="Major facilitator superfamily (MFS) profile" evidence="8">
    <location>
        <begin position="103"/>
        <end position="526"/>
    </location>
</feature>
<proteinExistence type="predicted"/>
<dbReference type="GO" id="GO:0010509">
    <property type="term" value="P:intracellular polyamine homeostasis"/>
    <property type="evidence" value="ECO:0007669"/>
    <property type="project" value="TreeGrafter"/>
</dbReference>
<dbReference type="Proteomes" id="UP001302676">
    <property type="component" value="Unassembled WGS sequence"/>
</dbReference>
<feature type="compositionally biased region" description="Low complexity" evidence="6">
    <location>
        <begin position="30"/>
        <end position="42"/>
    </location>
</feature>
<reference evidence="9" key="2">
    <citation type="submission" date="2023-05" db="EMBL/GenBank/DDBJ databases">
        <authorList>
            <consortium name="Lawrence Berkeley National Laboratory"/>
            <person name="Steindorff A."/>
            <person name="Hensen N."/>
            <person name="Bonometti L."/>
            <person name="Westerberg I."/>
            <person name="Brannstrom I.O."/>
            <person name="Guillou S."/>
            <person name="Cros-Aarteil S."/>
            <person name="Calhoun S."/>
            <person name="Haridas S."/>
            <person name="Kuo A."/>
            <person name="Mondo S."/>
            <person name="Pangilinan J."/>
            <person name="Riley R."/>
            <person name="Labutti K."/>
            <person name="Andreopoulos B."/>
            <person name="Lipzen A."/>
            <person name="Chen C."/>
            <person name="Yanf M."/>
            <person name="Daum C."/>
            <person name="Ng V."/>
            <person name="Clum A."/>
            <person name="Ohm R."/>
            <person name="Martin F."/>
            <person name="Silar P."/>
            <person name="Natvig D."/>
            <person name="Lalanne C."/>
            <person name="Gautier V."/>
            <person name="Ament-Velasquez S.L."/>
            <person name="Kruys A."/>
            <person name="Hutchinson M.I."/>
            <person name="Powell A.J."/>
            <person name="Barry K."/>
            <person name="Miller A.N."/>
            <person name="Grigoriev I.V."/>
            <person name="Debuchy R."/>
            <person name="Gladieux P."/>
            <person name="Thoren M.H."/>
            <person name="Johannesson H."/>
        </authorList>
    </citation>
    <scope>NUCLEOTIDE SEQUENCE</scope>
    <source>
        <strain evidence="9">CBS 141.50</strain>
    </source>
</reference>
<gene>
    <name evidence="9" type="ORF">C8A04DRAFT_33808</name>
</gene>
<dbReference type="InterPro" id="IPR020846">
    <property type="entry name" value="MFS_dom"/>
</dbReference>
<dbReference type="GO" id="GO:0005886">
    <property type="term" value="C:plasma membrane"/>
    <property type="evidence" value="ECO:0007669"/>
    <property type="project" value="TreeGrafter"/>
</dbReference>
<dbReference type="RefSeq" id="XP_062641026.1">
    <property type="nucleotide sequence ID" value="XM_062782609.1"/>
</dbReference>
<dbReference type="PANTHER" id="PTHR23502:SF5">
    <property type="entry name" value="QUINIDINE RESISTANCE PROTEIN 3"/>
    <property type="match status" value="1"/>
</dbReference>
<organism evidence="9 10">
    <name type="scientific">Dichotomopilus funicola</name>
    <dbReference type="NCBI Taxonomy" id="1934379"/>
    <lineage>
        <taxon>Eukaryota</taxon>
        <taxon>Fungi</taxon>
        <taxon>Dikarya</taxon>
        <taxon>Ascomycota</taxon>
        <taxon>Pezizomycotina</taxon>
        <taxon>Sordariomycetes</taxon>
        <taxon>Sordariomycetidae</taxon>
        <taxon>Sordariales</taxon>
        <taxon>Chaetomiaceae</taxon>
        <taxon>Dichotomopilus</taxon>
    </lineage>
</organism>
<comment type="caution">
    <text evidence="9">The sequence shown here is derived from an EMBL/GenBank/DDBJ whole genome shotgun (WGS) entry which is preliminary data.</text>
</comment>
<accession>A0AAN6VAC0</accession>
<dbReference type="PANTHER" id="PTHR23502">
    <property type="entry name" value="MAJOR FACILITATOR SUPERFAMILY"/>
    <property type="match status" value="1"/>
</dbReference>
<evidence type="ECO:0000256" key="2">
    <source>
        <dbReference type="ARBA" id="ARBA00022448"/>
    </source>
</evidence>
<keyword evidence="2" id="KW-0813">Transport</keyword>
<dbReference type="Pfam" id="PF07690">
    <property type="entry name" value="MFS_1"/>
    <property type="match status" value="1"/>
</dbReference>
<comment type="subcellular location">
    <subcellularLocation>
        <location evidence="1">Membrane</location>
        <topology evidence="1">Multi-pass membrane protein</topology>
    </subcellularLocation>
</comment>